<keyword evidence="1" id="KW-0175">Coiled coil</keyword>
<protein>
    <submittedName>
        <fullName evidence="2">Uncharacterized protein</fullName>
    </submittedName>
</protein>
<gene>
    <name evidence="2" type="ORF">BED47_08340</name>
</gene>
<reference evidence="2 3" key="1">
    <citation type="submission" date="2016-07" db="EMBL/GenBank/DDBJ databases">
        <authorList>
            <person name="Townsley L."/>
            <person name="Shank E.A."/>
        </authorList>
    </citation>
    <scope>NUCLEOTIDE SEQUENCE [LARGE SCALE GENOMIC DNA]</scope>
    <source>
        <strain evidence="2 3">CH01</strain>
    </source>
</reference>
<dbReference type="EMBL" id="MDKC01000032">
    <property type="protein sequence ID" value="ODG91225.1"/>
    <property type="molecule type" value="Genomic_DNA"/>
</dbReference>
<feature type="coiled-coil region" evidence="1">
    <location>
        <begin position="71"/>
        <end position="98"/>
    </location>
</feature>
<proteinExistence type="predicted"/>
<accession>A0ABX2ZRA5</accession>
<name>A0ABX2ZRA5_9BACI</name>
<keyword evidence="3" id="KW-1185">Reference proteome</keyword>
<sequence>MDFTLAKGKRRRDWLDINRNVKFSENIHFHLRGKERNNVSLRLLLDLDQYSDKLFSEKEIKELLSISDYLLSNYQAEYDRMEKEIRKFASELKELCLEAIEQNLFIIALGD</sequence>
<dbReference type="Proteomes" id="UP000094580">
    <property type="component" value="Unassembled WGS sequence"/>
</dbReference>
<evidence type="ECO:0000256" key="1">
    <source>
        <dbReference type="SAM" id="Coils"/>
    </source>
</evidence>
<evidence type="ECO:0000313" key="2">
    <source>
        <dbReference type="EMBL" id="ODG91225.1"/>
    </source>
</evidence>
<evidence type="ECO:0000313" key="3">
    <source>
        <dbReference type="Proteomes" id="UP000094580"/>
    </source>
</evidence>
<organism evidence="2 3">
    <name type="scientific">Gottfriedia luciferensis</name>
    <dbReference type="NCBI Taxonomy" id="178774"/>
    <lineage>
        <taxon>Bacteria</taxon>
        <taxon>Bacillati</taxon>
        <taxon>Bacillota</taxon>
        <taxon>Bacilli</taxon>
        <taxon>Bacillales</taxon>
        <taxon>Bacillaceae</taxon>
        <taxon>Gottfriedia</taxon>
    </lineage>
</organism>
<comment type="caution">
    <text evidence="2">The sequence shown here is derived from an EMBL/GenBank/DDBJ whole genome shotgun (WGS) entry which is preliminary data.</text>
</comment>